<name>A0A0L0D0Q4_PLAFA</name>
<reference evidence="2" key="2">
    <citation type="submission" date="2015-07" db="EMBL/GenBank/DDBJ databases">
        <title>The genome sequence of Plasmodium falciparum RAJ116.</title>
        <authorList>
            <consortium name="The Broad Institute Genome Sequencing Platform"/>
            <person name="Volkman S.K."/>
            <person name="Neafsey D.E."/>
            <person name="Dash A.P."/>
            <person name="Chitnis C.E."/>
            <person name="Hartl D.L."/>
            <person name="Young S.K."/>
            <person name="Kodira C.D."/>
            <person name="Zeng Q."/>
            <person name="Koehrsen M."/>
            <person name="Godfrey P."/>
            <person name="Alvarado L."/>
            <person name="Berlin A."/>
            <person name="Borenstein D."/>
            <person name="Chen Z."/>
            <person name="Engels R."/>
            <person name="Freedman E."/>
            <person name="Gellesch M."/>
            <person name="Goldberg J."/>
            <person name="Griggs A."/>
            <person name="Gujja S."/>
            <person name="Heiman D."/>
            <person name="Hepburn T."/>
            <person name="Howarth C."/>
            <person name="Jen D."/>
            <person name="Larson L."/>
            <person name="Lewis B."/>
            <person name="Mehta T."/>
            <person name="Park D."/>
            <person name="Pearson M."/>
            <person name="Roberts A."/>
            <person name="Saif S."/>
            <person name="Shea T."/>
            <person name="Shenoy N."/>
            <person name="Sisk P."/>
            <person name="Stolte C."/>
            <person name="Sykes S."/>
            <person name="Walk T."/>
            <person name="White J."/>
            <person name="Yandava C."/>
            <person name="Wirth D.F."/>
            <person name="Nusbaum C."/>
            <person name="Birren B."/>
        </authorList>
    </citation>
    <scope>NUCLEOTIDE SEQUENCE [LARGE SCALE GENOMIC DNA]</scope>
    <source>
        <strain evidence="2">RAJ116</strain>
    </source>
</reference>
<accession>A0A0L0D0Q4</accession>
<evidence type="ECO:0000313" key="2">
    <source>
        <dbReference type="Proteomes" id="UP000054566"/>
    </source>
</evidence>
<dbReference type="EMBL" id="GG664899">
    <property type="protein sequence ID" value="KNC38123.1"/>
    <property type="molecule type" value="Genomic_DNA"/>
</dbReference>
<dbReference type="AlphaFoldDB" id="A0A0L0D0Q4"/>
<dbReference type="Proteomes" id="UP000054566">
    <property type="component" value="Unassembled WGS sequence"/>
</dbReference>
<protein>
    <submittedName>
        <fullName evidence="1">Uncharacterized protein</fullName>
    </submittedName>
</protein>
<dbReference type="OrthoDB" id="775571at2759"/>
<proteinExistence type="predicted"/>
<gene>
    <name evidence="1" type="ORF">PFLG_03016</name>
</gene>
<organism evidence="1 2">
    <name type="scientific">Plasmodium falciparum RAJ116</name>
    <dbReference type="NCBI Taxonomy" id="580058"/>
    <lineage>
        <taxon>Eukaryota</taxon>
        <taxon>Sar</taxon>
        <taxon>Alveolata</taxon>
        <taxon>Apicomplexa</taxon>
        <taxon>Aconoidasida</taxon>
        <taxon>Haemosporida</taxon>
        <taxon>Plasmodiidae</taxon>
        <taxon>Plasmodium</taxon>
        <taxon>Plasmodium (Laverania)</taxon>
    </lineage>
</organism>
<evidence type="ECO:0000313" key="1">
    <source>
        <dbReference type="EMBL" id="KNC38123.1"/>
    </source>
</evidence>
<reference evidence="2" key="1">
    <citation type="submission" date="2015-07" db="EMBL/GenBank/DDBJ databases">
        <title>Annotation of Plasmodium falciparum RAJ116.</title>
        <authorList>
            <consortium name="The Broad Institute Genome Sequencing Platform"/>
            <person name="Volkman S.K."/>
            <person name="Neafsey D.E."/>
            <person name="Dash A.P."/>
            <person name="Chitnis C.E."/>
            <person name="Hartl D.L."/>
            <person name="Young S.K."/>
            <person name="Zeng Q."/>
            <person name="Koehrsen M."/>
            <person name="Alvarado L."/>
            <person name="Berlin A."/>
            <person name="Borenstein D."/>
            <person name="Chapman S.B."/>
            <person name="Chen Z."/>
            <person name="Engels R."/>
            <person name="Freedman E."/>
            <person name="Gellesch M."/>
            <person name="Goldberg J."/>
            <person name="Griggs A."/>
            <person name="Gujja S."/>
            <person name="Heilman E.R."/>
            <person name="Heiman D.I."/>
            <person name="Howarth C."/>
            <person name="Jen D."/>
            <person name="Larson L."/>
            <person name="Mehta T."/>
            <person name="Neiman D."/>
            <person name="Park D."/>
            <person name="Pearson M."/>
            <person name="Roberts A."/>
            <person name="Saif S."/>
            <person name="Shea T."/>
            <person name="Shenoy N."/>
            <person name="Sisk P."/>
            <person name="Stolte C."/>
            <person name="Sykes S."/>
            <person name="Walk T."/>
            <person name="White J."/>
            <person name="Yandava C."/>
            <person name="Haas B."/>
            <person name="Henn M.R."/>
            <person name="Nusbaum C."/>
            <person name="Birren B."/>
        </authorList>
    </citation>
    <scope>NUCLEOTIDE SEQUENCE [LARGE SCALE GENOMIC DNA]</scope>
    <source>
        <strain evidence="2">RAJ116</strain>
    </source>
</reference>
<sequence length="179" mass="21788">MIKPFLHFLFTYVYMGINKDYSFEYIINTNEVAHFFFIFHNGKKYFDPKYLLSDVSLLSSILRVANEEYFFLSIPKKDSRENEKCTQRYVDKTNSMISITTPNIKKQKEKNDKYENVFIKYWNDEKECEVAYEKIKLDINKKLEKDLLIFYNMLSNHVNGMCLYDKRAWENYFEEKKKK</sequence>